<dbReference type="InterPro" id="IPR036291">
    <property type="entry name" value="NAD(P)-bd_dom_sf"/>
</dbReference>
<name>A0A550CM74_9AGAR</name>
<reference evidence="5 6" key="1">
    <citation type="journal article" date="2019" name="New Phytol.">
        <title>Comparative genomics reveals unique wood-decay strategies and fruiting body development in the Schizophyllaceae.</title>
        <authorList>
            <person name="Almasi E."/>
            <person name="Sahu N."/>
            <person name="Krizsan K."/>
            <person name="Balint B."/>
            <person name="Kovacs G.M."/>
            <person name="Kiss B."/>
            <person name="Cseklye J."/>
            <person name="Drula E."/>
            <person name="Henrissat B."/>
            <person name="Nagy I."/>
            <person name="Chovatia M."/>
            <person name="Adam C."/>
            <person name="LaButti K."/>
            <person name="Lipzen A."/>
            <person name="Riley R."/>
            <person name="Grigoriev I.V."/>
            <person name="Nagy L.G."/>
        </authorList>
    </citation>
    <scope>NUCLEOTIDE SEQUENCE [LARGE SCALE GENOMIC DNA]</scope>
    <source>
        <strain evidence="5 6">NL-1724</strain>
    </source>
</reference>
<accession>A0A550CM74</accession>
<dbReference type="EMBL" id="VDMD01000004">
    <property type="protein sequence ID" value="TRM65902.1"/>
    <property type="molecule type" value="Genomic_DNA"/>
</dbReference>
<evidence type="ECO:0000256" key="2">
    <source>
        <dbReference type="ARBA" id="ARBA00022857"/>
    </source>
</evidence>
<keyword evidence="2" id="KW-0521">NADP</keyword>
<dbReference type="Proteomes" id="UP000320762">
    <property type="component" value="Unassembled WGS sequence"/>
</dbReference>
<dbReference type="OrthoDB" id="2102561at2759"/>
<evidence type="ECO:0000256" key="1">
    <source>
        <dbReference type="ARBA" id="ARBA00006484"/>
    </source>
</evidence>
<gene>
    <name evidence="5" type="ORF">BD626DRAFT_546322</name>
</gene>
<dbReference type="InterPro" id="IPR020904">
    <property type="entry name" value="Sc_DH/Rdtase_CS"/>
</dbReference>
<dbReference type="STRING" id="97359.A0A550CM74"/>
<dbReference type="PROSITE" id="PS00061">
    <property type="entry name" value="ADH_SHORT"/>
    <property type="match status" value="1"/>
</dbReference>
<dbReference type="PRINTS" id="PR00080">
    <property type="entry name" value="SDRFAMILY"/>
</dbReference>
<dbReference type="InterPro" id="IPR002347">
    <property type="entry name" value="SDR_fam"/>
</dbReference>
<dbReference type="AlphaFoldDB" id="A0A550CM74"/>
<keyword evidence="3" id="KW-0560">Oxidoreductase</keyword>
<dbReference type="GO" id="GO:0005783">
    <property type="term" value="C:endoplasmic reticulum"/>
    <property type="evidence" value="ECO:0007669"/>
    <property type="project" value="TreeGrafter"/>
</dbReference>
<dbReference type="Gene3D" id="3.40.50.720">
    <property type="entry name" value="NAD(P)-binding Rossmann-like Domain"/>
    <property type="match status" value="1"/>
</dbReference>
<comment type="similarity">
    <text evidence="1 4">Belongs to the short-chain dehydrogenases/reductases (SDR) family.</text>
</comment>
<dbReference type="GO" id="GO:0016491">
    <property type="term" value="F:oxidoreductase activity"/>
    <property type="evidence" value="ECO:0007669"/>
    <property type="project" value="UniProtKB-KW"/>
</dbReference>
<comment type="caution">
    <text evidence="5">The sequence shown here is derived from an EMBL/GenBank/DDBJ whole genome shotgun (WGS) entry which is preliminary data.</text>
</comment>
<evidence type="ECO:0000313" key="5">
    <source>
        <dbReference type="EMBL" id="TRM65902.1"/>
    </source>
</evidence>
<dbReference type="PANTHER" id="PTHR44169">
    <property type="entry name" value="NADPH-DEPENDENT 1-ACYLDIHYDROXYACETONE PHOSPHATE REDUCTASE"/>
    <property type="match status" value="1"/>
</dbReference>
<organism evidence="5 6">
    <name type="scientific">Schizophyllum amplum</name>
    <dbReference type="NCBI Taxonomy" id="97359"/>
    <lineage>
        <taxon>Eukaryota</taxon>
        <taxon>Fungi</taxon>
        <taxon>Dikarya</taxon>
        <taxon>Basidiomycota</taxon>
        <taxon>Agaricomycotina</taxon>
        <taxon>Agaricomycetes</taxon>
        <taxon>Agaricomycetidae</taxon>
        <taxon>Agaricales</taxon>
        <taxon>Schizophyllaceae</taxon>
        <taxon>Schizophyllum</taxon>
    </lineage>
</organism>
<evidence type="ECO:0000256" key="4">
    <source>
        <dbReference type="RuleBase" id="RU000363"/>
    </source>
</evidence>
<protein>
    <submittedName>
        <fullName evidence="5">Oxidoreductase</fullName>
    </submittedName>
</protein>
<sequence>MTMPSPVVLVTGCSIGGAGSAICKAFEARGCTVYATSRKLETMQGLASESIRLLQMDVANDEHIVEEQGRIDILVNNAGTVAAGALIDNSMGHVKNVFDINTFSVVRLAKAVWRIVNIGSVVGDTPTPFNGLYAASKAALHSISDVLSMELRPFNIDVILVTPGGFTQPEDSLYKRYLPNILRRLNASQTMGPWSAEEFAEDVVSKSLMKRPPAHVMNGKSWQVFYVFKWLPRTWSLYLFQRMYLSKPEA</sequence>
<dbReference type="SUPFAM" id="SSF51735">
    <property type="entry name" value="NAD(P)-binding Rossmann-fold domains"/>
    <property type="match status" value="1"/>
</dbReference>
<keyword evidence="6" id="KW-1185">Reference proteome</keyword>
<dbReference type="PRINTS" id="PR00081">
    <property type="entry name" value="GDHRDH"/>
</dbReference>
<dbReference type="PANTHER" id="PTHR44169:SF6">
    <property type="entry name" value="NADPH-DEPENDENT 1-ACYLDIHYDROXYACETONE PHOSPHATE REDUCTASE"/>
    <property type="match status" value="1"/>
</dbReference>
<dbReference type="Pfam" id="PF00106">
    <property type="entry name" value="adh_short"/>
    <property type="match status" value="1"/>
</dbReference>
<proteinExistence type="inferred from homology"/>
<evidence type="ECO:0000313" key="6">
    <source>
        <dbReference type="Proteomes" id="UP000320762"/>
    </source>
</evidence>
<evidence type="ECO:0000256" key="3">
    <source>
        <dbReference type="ARBA" id="ARBA00023002"/>
    </source>
</evidence>